<name>A0AAV6URS6_9ARAC</name>
<accession>A0AAV6URS6</accession>
<evidence type="ECO:0000313" key="3">
    <source>
        <dbReference type="Proteomes" id="UP000827092"/>
    </source>
</evidence>
<feature type="compositionally biased region" description="Low complexity" evidence="1">
    <location>
        <begin position="683"/>
        <end position="694"/>
    </location>
</feature>
<feature type="region of interest" description="Disordered" evidence="1">
    <location>
        <begin position="376"/>
        <end position="405"/>
    </location>
</feature>
<feature type="region of interest" description="Disordered" evidence="1">
    <location>
        <begin position="423"/>
        <end position="454"/>
    </location>
</feature>
<sequence>MVLRYAWVVFQVAKLKRLEWNARHRPLSFSHQEVTSECAKASRQLRHSYSQREVSRHSRQVSVDTLANSTTDLKNPEPVGAWSGNNPAVTKSTPHLLQGRSPRHIASSSSLHGEADETGANNMVTRRFKKGSVYDALASTSGLDFAPVVQLKAFNSRRDEALLPPKPPEKIWEKTQASKLKLDNSPAKDNAPPVFNDPPQTESMNSTFSTPPKPSEVKRTPSASKFDGKEVAAKCLTAHEKYPSWPVVESESPSVSQRSHSWTGKTDYPKEKVAYSRPKKAQQYKISTNQLQPVLERAPDYNVINTKSPEALIADAERSHTKESFRVEFTGGNIPSGERNGKQYPECSSTGECNGQEFDFEAFHTPVIPECFEDKDYRMHSPPERDAPSASPSSKAASEAPSAESNGFLSRYEEVMRNQAQYSSPLSTWNKERSENTSGGASPDTPFMDRLRLDNGLQVPPPRPVPIQPLAAVAQLPQQLHQQANDIELASENGTWMGSMESSSHGRGVPKWQGSYSDLSTLSTQLSNRSSLFDSGHSTMPESGRLSPQSSCDSTAPSLLLEGPTRAQVVARHGCHREIVAHSARVQQPERHDSESILYYATGTTRSVPEGRSPSKSVDGASSSSHTSTEESLFRSHASLTLSPSQETITSKCPTRQDSRKSSNSYSSDDSYSRPRGAHGDDTSGSSSDVSNVTCISNYKGGVKSTPPKRSEKSSPREAVRAKALDQTYPKYKPNSDPPKSKSMDETATKFVFPDPEKKQRASDPELKAIQKQAVMSFYERMSLASEASKAEAQATKLIHAPGSDPEPPPPYEAKLKMPPPKLSLPKVTGKQPPPRPGNQISQPKLPMKAPEVGLLNAHSKSVPNLMMLKNQGLDLPASHPIFKKPFGSKMMDGVPANRTEKKRGSPLATEAIISWDQLPIVLEKQREAMERTKYNIAIISAFSERPNPANDSIPMHLWPSAAWKTLLFIRHDACIIPSSSQCIVLSMQAALI</sequence>
<evidence type="ECO:0000256" key="1">
    <source>
        <dbReference type="SAM" id="MobiDB-lite"/>
    </source>
</evidence>
<feature type="compositionally biased region" description="Polar residues" evidence="1">
    <location>
        <begin position="530"/>
        <end position="557"/>
    </location>
</feature>
<feature type="compositionally biased region" description="Basic and acidic residues" evidence="1">
    <location>
        <begin position="755"/>
        <end position="768"/>
    </location>
</feature>
<organism evidence="2 3">
    <name type="scientific">Oedothorax gibbosus</name>
    <dbReference type="NCBI Taxonomy" id="931172"/>
    <lineage>
        <taxon>Eukaryota</taxon>
        <taxon>Metazoa</taxon>
        <taxon>Ecdysozoa</taxon>
        <taxon>Arthropoda</taxon>
        <taxon>Chelicerata</taxon>
        <taxon>Arachnida</taxon>
        <taxon>Araneae</taxon>
        <taxon>Araneomorphae</taxon>
        <taxon>Entelegynae</taxon>
        <taxon>Araneoidea</taxon>
        <taxon>Linyphiidae</taxon>
        <taxon>Erigoninae</taxon>
        <taxon>Oedothorax</taxon>
    </lineage>
</organism>
<feature type="compositionally biased region" description="Pro residues" evidence="1">
    <location>
        <begin position="805"/>
        <end position="823"/>
    </location>
</feature>
<feature type="region of interest" description="Disordered" evidence="1">
    <location>
        <begin position="800"/>
        <end position="845"/>
    </location>
</feature>
<keyword evidence="3" id="KW-1185">Reference proteome</keyword>
<protein>
    <submittedName>
        <fullName evidence="2">Uncharacterized protein</fullName>
    </submittedName>
</protein>
<feature type="compositionally biased region" description="Low complexity" evidence="1">
    <location>
        <begin position="388"/>
        <end position="405"/>
    </location>
</feature>
<evidence type="ECO:0000313" key="2">
    <source>
        <dbReference type="EMBL" id="KAG8186955.1"/>
    </source>
</evidence>
<dbReference type="EMBL" id="JAFNEN010000283">
    <property type="protein sequence ID" value="KAG8186955.1"/>
    <property type="molecule type" value="Genomic_DNA"/>
</dbReference>
<feature type="region of interest" description="Disordered" evidence="1">
    <location>
        <begin position="93"/>
        <end position="118"/>
    </location>
</feature>
<gene>
    <name evidence="2" type="ORF">JTE90_028251</name>
</gene>
<feature type="region of interest" description="Disordered" evidence="1">
    <location>
        <begin position="530"/>
        <end position="559"/>
    </location>
</feature>
<proteinExistence type="predicted"/>
<feature type="region of interest" description="Disordered" evidence="1">
    <location>
        <begin position="887"/>
        <end position="906"/>
    </location>
</feature>
<reference evidence="2 3" key="1">
    <citation type="journal article" date="2022" name="Nat. Ecol. Evol.">
        <title>A masculinizing supergene underlies an exaggerated male reproductive morph in a spider.</title>
        <authorList>
            <person name="Hendrickx F."/>
            <person name="De Corte Z."/>
            <person name="Sonet G."/>
            <person name="Van Belleghem S.M."/>
            <person name="Kostlbacher S."/>
            <person name="Vangestel C."/>
        </authorList>
    </citation>
    <scope>NUCLEOTIDE SEQUENCE [LARGE SCALE GENOMIC DNA]</scope>
    <source>
        <strain evidence="2">W744_W776</strain>
    </source>
</reference>
<dbReference type="AlphaFoldDB" id="A0AAV6URS6"/>
<feature type="region of interest" description="Disordered" evidence="1">
    <location>
        <begin position="329"/>
        <end position="349"/>
    </location>
</feature>
<comment type="caution">
    <text evidence="2">The sequence shown here is derived from an EMBL/GenBank/DDBJ whole genome shotgun (WGS) entry which is preliminary data.</text>
</comment>
<feature type="compositionally biased region" description="Polar residues" evidence="1">
    <location>
        <begin position="638"/>
        <end position="654"/>
    </location>
</feature>
<feature type="compositionally biased region" description="Basic and acidic residues" evidence="1">
    <location>
        <begin position="376"/>
        <end position="387"/>
    </location>
</feature>
<feature type="region of interest" description="Disordered" evidence="1">
    <location>
        <begin position="182"/>
        <end position="223"/>
    </location>
</feature>
<dbReference type="Proteomes" id="UP000827092">
    <property type="component" value="Unassembled WGS sequence"/>
</dbReference>
<feature type="compositionally biased region" description="Polar residues" evidence="1">
    <location>
        <begin position="198"/>
        <end position="210"/>
    </location>
</feature>
<feature type="compositionally biased region" description="Basic and acidic residues" evidence="1">
    <location>
        <begin position="709"/>
        <end position="724"/>
    </location>
</feature>
<feature type="compositionally biased region" description="Basic and acidic residues" evidence="1">
    <location>
        <begin position="739"/>
        <end position="748"/>
    </location>
</feature>
<feature type="region of interest" description="Disordered" evidence="1">
    <location>
        <begin position="603"/>
        <end position="768"/>
    </location>
</feature>